<reference evidence="10" key="1">
    <citation type="submission" date="2016-06" db="UniProtKB">
        <authorList>
            <consortium name="WormBaseParasite"/>
        </authorList>
    </citation>
    <scope>IDENTIFICATION</scope>
</reference>
<evidence type="ECO:0000256" key="2">
    <source>
        <dbReference type="ARBA" id="ARBA00023136"/>
    </source>
</evidence>
<dbReference type="GO" id="GO:0005886">
    <property type="term" value="C:plasma membrane"/>
    <property type="evidence" value="ECO:0007669"/>
    <property type="project" value="TreeGrafter"/>
</dbReference>
<sequence length="739" mass="81630">MDPMGSVAESVSKVFTCQLNDSGSNPPSELTWTQLDSAGALLPLGDEVHVQPTEQLVGDFGALIARSVLTVVARRAINGRRFECTAVYRNKKTMLRAEEILEVKFAPNNVGLTALPMDGVRESQRLDLTCATSSCHPPAVIRWFEVPNHGLLEDEEGSWTIGADPSKPNELSDLAQMDTSGIGGIPLISVNLWSRGALMSTAALYRPRYTIISNPTMVQLISHPTEPLVGQTVLLSCQTSGGNPQTGFTYSWFAADRFQLAGVLSVADTNRTEDGSQANSAMNPIDQSGSGDKHLTKQKNGAPSLKSMLRLTSHQEPHLNLTNVKLTQRGWYACQVASAGGASHSTGNVRVYLNVYAGPEVIIRENSNDSHDKIPLPGVDQPRIDRRTRSRVQAHTGESVAFRLFIDANPPWADAIWFQLNNDEQSIHPSPPTSLSDSHGTDTFFMGYHPYLGYDEFYDYDMGRKRRRRMTNSLSGKTRVQVGGGKSDRLNIVAQKGTGEQGNLTFILNFLEVKPEDFGEYICQLRHKLGVQEFPFQLVRKSESDGILPSSVAVVQRGPITVVRFRPPGNPRFTRLVLRVCRRGAYPAPTERGEKQTIGRAMSSSISSSYRLYDLRRHKRSNGEEIDVPENETNSDVNSPHSTQVSDSPIKTGDNSVTGGTKDCEDYLVAKPHSGETEVHLSDAVQLYNFRLILYQGTRVVQETPPVVWQPGKRRTTCHFIGVDNPRFFGKDYSIDVIE</sequence>
<dbReference type="InterPro" id="IPR003599">
    <property type="entry name" value="Ig_sub"/>
</dbReference>
<feature type="compositionally biased region" description="Polar residues" evidence="6">
    <location>
        <begin position="631"/>
        <end position="658"/>
    </location>
</feature>
<dbReference type="AlphaFoldDB" id="A0A183ALN7"/>
<dbReference type="PANTHER" id="PTHR11640">
    <property type="entry name" value="NEPHRIN"/>
    <property type="match status" value="1"/>
</dbReference>
<organism evidence="10">
    <name type="scientific">Echinostoma caproni</name>
    <dbReference type="NCBI Taxonomy" id="27848"/>
    <lineage>
        <taxon>Eukaryota</taxon>
        <taxon>Metazoa</taxon>
        <taxon>Spiralia</taxon>
        <taxon>Lophotrochozoa</taxon>
        <taxon>Platyhelminthes</taxon>
        <taxon>Trematoda</taxon>
        <taxon>Digenea</taxon>
        <taxon>Plagiorchiida</taxon>
        <taxon>Echinostomata</taxon>
        <taxon>Echinostomatoidea</taxon>
        <taxon>Echinostomatidae</taxon>
        <taxon>Echinostoma</taxon>
    </lineage>
</organism>
<feature type="domain" description="Ig-like" evidence="7">
    <location>
        <begin position="215"/>
        <end position="350"/>
    </location>
</feature>
<dbReference type="GO" id="GO:0005911">
    <property type="term" value="C:cell-cell junction"/>
    <property type="evidence" value="ECO:0007669"/>
    <property type="project" value="TreeGrafter"/>
</dbReference>
<keyword evidence="9" id="KW-1185">Reference proteome</keyword>
<keyword evidence="5" id="KW-0393">Immunoglobulin domain</keyword>
<dbReference type="OrthoDB" id="6286400at2759"/>
<name>A0A183ALN7_9TREM</name>
<evidence type="ECO:0000256" key="5">
    <source>
        <dbReference type="ARBA" id="ARBA00023319"/>
    </source>
</evidence>
<dbReference type="InterPro" id="IPR013783">
    <property type="entry name" value="Ig-like_fold"/>
</dbReference>
<dbReference type="GO" id="GO:0098609">
    <property type="term" value="P:cell-cell adhesion"/>
    <property type="evidence" value="ECO:0007669"/>
    <property type="project" value="TreeGrafter"/>
</dbReference>
<dbReference type="InterPro" id="IPR051275">
    <property type="entry name" value="Cell_adhesion_signaling"/>
</dbReference>
<feature type="region of interest" description="Disordered" evidence="6">
    <location>
        <begin position="620"/>
        <end position="658"/>
    </location>
</feature>
<keyword evidence="3" id="KW-1015">Disulfide bond</keyword>
<keyword evidence="2" id="KW-0472">Membrane</keyword>
<evidence type="ECO:0000256" key="4">
    <source>
        <dbReference type="ARBA" id="ARBA00023180"/>
    </source>
</evidence>
<gene>
    <name evidence="8" type="ORF">ECPE_LOCUS7872</name>
</gene>
<dbReference type="PANTHER" id="PTHR11640:SF136">
    <property type="entry name" value="NEPHRIN"/>
    <property type="match status" value="1"/>
</dbReference>
<evidence type="ECO:0000256" key="3">
    <source>
        <dbReference type="ARBA" id="ARBA00023157"/>
    </source>
</evidence>
<evidence type="ECO:0000259" key="7">
    <source>
        <dbReference type="PROSITE" id="PS50835"/>
    </source>
</evidence>
<dbReference type="SUPFAM" id="SSF48726">
    <property type="entry name" value="Immunoglobulin"/>
    <property type="match status" value="2"/>
</dbReference>
<proteinExistence type="predicted"/>
<comment type="subcellular location">
    <subcellularLocation>
        <location evidence="1">Membrane</location>
        <topology evidence="1">Single-pass type I membrane protein</topology>
    </subcellularLocation>
</comment>
<feature type="compositionally biased region" description="Polar residues" evidence="6">
    <location>
        <begin position="275"/>
        <end position="290"/>
    </location>
</feature>
<dbReference type="Gene3D" id="2.60.40.10">
    <property type="entry name" value="Immunoglobulins"/>
    <property type="match status" value="3"/>
</dbReference>
<evidence type="ECO:0000256" key="6">
    <source>
        <dbReference type="SAM" id="MobiDB-lite"/>
    </source>
</evidence>
<dbReference type="InterPro" id="IPR036179">
    <property type="entry name" value="Ig-like_dom_sf"/>
</dbReference>
<reference evidence="8 9" key="2">
    <citation type="submission" date="2018-11" db="EMBL/GenBank/DDBJ databases">
        <authorList>
            <consortium name="Pathogen Informatics"/>
        </authorList>
    </citation>
    <scope>NUCLEOTIDE SEQUENCE [LARGE SCALE GENOMIC DNA]</scope>
    <source>
        <strain evidence="8 9">Egypt</strain>
    </source>
</reference>
<dbReference type="Proteomes" id="UP000272942">
    <property type="component" value="Unassembled WGS sequence"/>
</dbReference>
<evidence type="ECO:0000313" key="8">
    <source>
        <dbReference type="EMBL" id="VDP82231.1"/>
    </source>
</evidence>
<evidence type="ECO:0000313" key="10">
    <source>
        <dbReference type="WBParaSite" id="ECPE_0000789101-mRNA-1"/>
    </source>
</evidence>
<dbReference type="PROSITE" id="PS50835">
    <property type="entry name" value="IG_LIKE"/>
    <property type="match status" value="2"/>
</dbReference>
<dbReference type="InterPro" id="IPR007110">
    <property type="entry name" value="Ig-like_dom"/>
</dbReference>
<protein>
    <submittedName>
        <fullName evidence="10">Ig-like domain-containing protein</fullName>
    </submittedName>
</protein>
<keyword evidence="4" id="KW-0325">Glycoprotein</keyword>
<dbReference type="SMART" id="SM00409">
    <property type="entry name" value="IG"/>
    <property type="match status" value="2"/>
</dbReference>
<dbReference type="EMBL" id="UZAN01045206">
    <property type="protein sequence ID" value="VDP82231.1"/>
    <property type="molecule type" value="Genomic_DNA"/>
</dbReference>
<evidence type="ECO:0000313" key="9">
    <source>
        <dbReference type="Proteomes" id="UP000272942"/>
    </source>
</evidence>
<dbReference type="WBParaSite" id="ECPE_0000789101-mRNA-1">
    <property type="protein sequence ID" value="ECPE_0000789101-mRNA-1"/>
    <property type="gene ID" value="ECPE_0000789101"/>
</dbReference>
<accession>A0A183ALN7</accession>
<evidence type="ECO:0000256" key="1">
    <source>
        <dbReference type="ARBA" id="ARBA00004479"/>
    </source>
</evidence>
<feature type="domain" description="Ig-like" evidence="7">
    <location>
        <begin position="1"/>
        <end position="101"/>
    </location>
</feature>
<dbReference type="GO" id="GO:0050839">
    <property type="term" value="F:cell adhesion molecule binding"/>
    <property type="evidence" value="ECO:0007669"/>
    <property type="project" value="TreeGrafter"/>
</dbReference>
<feature type="region of interest" description="Disordered" evidence="6">
    <location>
        <begin position="271"/>
        <end position="301"/>
    </location>
</feature>